<dbReference type="PANTHER" id="PTHR43630:SF2">
    <property type="entry name" value="GLYCOSYLTRANSFERASE"/>
    <property type="match status" value="1"/>
</dbReference>
<proteinExistence type="predicted"/>
<dbReference type="InterPro" id="IPR011990">
    <property type="entry name" value="TPR-like_helical_dom_sf"/>
</dbReference>
<dbReference type="InterPro" id="IPR029044">
    <property type="entry name" value="Nucleotide-diphossugar_trans"/>
</dbReference>
<name>A0A9J6QR53_9FIRM</name>
<evidence type="ECO:0000313" key="4">
    <source>
        <dbReference type="Proteomes" id="UP001065549"/>
    </source>
</evidence>
<comment type="caution">
    <text evidence="2">The sequence shown here is derived from an EMBL/GenBank/DDBJ whole genome shotgun (WGS) entry which is preliminary data.</text>
</comment>
<dbReference type="SUPFAM" id="SSF48452">
    <property type="entry name" value="TPR-like"/>
    <property type="match status" value="1"/>
</dbReference>
<dbReference type="RefSeq" id="WP_148398490.1">
    <property type="nucleotide sequence ID" value="NZ_JAOSHN010000001.1"/>
</dbReference>
<dbReference type="InterPro" id="IPR019734">
    <property type="entry name" value="TPR_rpt"/>
</dbReference>
<keyword evidence="4" id="KW-1185">Reference proteome</keyword>
<dbReference type="EMBL" id="JAOSHN010000005">
    <property type="protein sequence ID" value="MCU7379504.1"/>
    <property type="molecule type" value="Genomic_DNA"/>
</dbReference>
<accession>A0A9J6QR53</accession>
<gene>
    <name evidence="2" type="ORF">OBO34_01150</name>
    <name evidence="3" type="ORF">OBO34_14245</name>
</gene>
<evidence type="ECO:0000313" key="3">
    <source>
        <dbReference type="EMBL" id="MCU7379504.1"/>
    </source>
</evidence>
<dbReference type="EMBL" id="JAOSHN010000001">
    <property type="protein sequence ID" value="MCU7376955.1"/>
    <property type="molecule type" value="Genomic_DNA"/>
</dbReference>
<dbReference type="SUPFAM" id="SSF53448">
    <property type="entry name" value="Nucleotide-diphospho-sugar transferases"/>
    <property type="match status" value="1"/>
</dbReference>
<evidence type="ECO:0000259" key="1">
    <source>
        <dbReference type="Pfam" id="PF00535"/>
    </source>
</evidence>
<dbReference type="Pfam" id="PF00535">
    <property type="entry name" value="Glycos_transf_2"/>
    <property type="match status" value="1"/>
</dbReference>
<organism evidence="2 4">
    <name type="scientific">Hominibacterium faecale</name>
    <dbReference type="NCBI Taxonomy" id="2839743"/>
    <lineage>
        <taxon>Bacteria</taxon>
        <taxon>Bacillati</taxon>
        <taxon>Bacillota</taxon>
        <taxon>Clostridia</taxon>
        <taxon>Peptostreptococcales</taxon>
        <taxon>Anaerovoracaceae</taxon>
        <taxon>Hominibacterium</taxon>
    </lineage>
</organism>
<reference evidence="2" key="1">
    <citation type="submission" date="2022-09" db="EMBL/GenBank/DDBJ databases">
        <title>Culturomic study of gut microbiota in children with autism spectrum disorder.</title>
        <authorList>
            <person name="Efimov B.A."/>
            <person name="Chaplin A.V."/>
            <person name="Sokolova S.R."/>
            <person name="Pikina A.P."/>
            <person name="Korzhanova M."/>
            <person name="Belova V."/>
            <person name="Korostin D."/>
        </authorList>
    </citation>
    <scope>NUCLEOTIDE SEQUENCE</scope>
    <source>
        <strain evidence="2">ASD5510</strain>
    </source>
</reference>
<dbReference type="InterPro" id="IPR001173">
    <property type="entry name" value="Glyco_trans_2-like"/>
</dbReference>
<dbReference type="PANTHER" id="PTHR43630">
    <property type="entry name" value="POLY-BETA-1,6-N-ACETYL-D-GLUCOSAMINE SYNTHASE"/>
    <property type="match status" value="1"/>
</dbReference>
<dbReference type="Proteomes" id="UP001065549">
    <property type="component" value="Unassembled WGS sequence"/>
</dbReference>
<protein>
    <submittedName>
        <fullName evidence="2">Glycosyltransferase family 2 protein</fullName>
    </submittedName>
</protein>
<dbReference type="SMART" id="SM00028">
    <property type="entry name" value="TPR"/>
    <property type="match status" value="3"/>
</dbReference>
<dbReference type="CDD" id="cd02511">
    <property type="entry name" value="Beta4Glucosyltransferase"/>
    <property type="match status" value="1"/>
</dbReference>
<dbReference type="AlphaFoldDB" id="A0A9J6QR53"/>
<evidence type="ECO:0000313" key="2">
    <source>
        <dbReference type="EMBL" id="MCU7376955.1"/>
    </source>
</evidence>
<feature type="domain" description="Glycosyltransferase 2-like" evidence="1">
    <location>
        <begin position="5"/>
        <end position="101"/>
    </location>
</feature>
<dbReference type="Gene3D" id="3.90.550.10">
    <property type="entry name" value="Spore Coat Polysaccharide Biosynthesis Protein SpsA, Chain A"/>
    <property type="match status" value="1"/>
</dbReference>
<dbReference type="Gene3D" id="1.25.40.10">
    <property type="entry name" value="Tetratricopeptide repeat domain"/>
    <property type="match status" value="1"/>
</dbReference>
<sequence>MVTISLCMIVKNEEDVLERCLLSAKELVDEIIIVDTGSADRTKSIALRFTDKLYEYTWKDDFADARNYSFSKASMDYCMWLDADDVILQEDQKKFLELKEEMDGSEDIVMLPYHAAFDITGCPTFTYNRERLIKNCGRFFWEGEVHEAITPTGKILYREASVTHKKMKPGDPDRNLRILEKKRQSGITLPPRQKFYYGQELYFHKRYEETVLVLKEFIEEDGGWIENKLEACKLLSDCYLKIDKEILALRALLKSLELDEPRAEICCQLGEYFLDRNQLKQAAFWFETARTREPDLRSGGFVQPECYGYIPNLQLAVCYDKMGQWEMASRCNEQAAVFKPDSDAVSYNRIYFENKLKAIKGETFNEL</sequence>